<feature type="domain" description="O-methyltransferase C-terminal" evidence="4">
    <location>
        <begin position="170"/>
        <end position="321"/>
    </location>
</feature>
<dbReference type="CDD" id="cd02440">
    <property type="entry name" value="AdoMet_MTases"/>
    <property type="match status" value="1"/>
</dbReference>
<evidence type="ECO:0000313" key="9">
    <source>
        <dbReference type="Proteomes" id="UP000503251"/>
    </source>
</evidence>
<dbReference type="AlphaFoldDB" id="A0A6P1ZCB1"/>
<dbReference type="Pfam" id="PF08100">
    <property type="entry name" value="Dimerisation"/>
    <property type="match status" value="1"/>
</dbReference>
<dbReference type="GO" id="GO:0008171">
    <property type="term" value="F:O-methyltransferase activity"/>
    <property type="evidence" value="ECO:0007669"/>
    <property type="project" value="InterPro"/>
</dbReference>
<proteinExistence type="predicted"/>
<dbReference type="Pfam" id="PF00891">
    <property type="entry name" value="Methyltransf_2"/>
    <property type="match status" value="1"/>
</dbReference>
<dbReference type="PROSITE" id="PS51683">
    <property type="entry name" value="SAM_OMT_II"/>
    <property type="match status" value="1"/>
</dbReference>
<dbReference type="EMBL" id="QMIF01000016">
    <property type="protein sequence ID" value="TVM31421.1"/>
    <property type="molecule type" value="Genomic_DNA"/>
</dbReference>
<dbReference type="InterPro" id="IPR036388">
    <property type="entry name" value="WH-like_DNA-bd_sf"/>
</dbReference>
<dbReference type="Proteomes" id="UP000503251">
    <property type="component" value="Chromosome"/>
</dbReference>
<dbReference type="InterPro" id="IPR029063">
    <property type="entry name" value="SAM-dependent_MTases_sf"/>
</dbReference>
<dbReference type="InterPro" id="IPR016461">
    <property type="entry name" value="COMT-like"/>
</dbReference>
<dbReference type="RefSeq" id="WP_144306921.1">
    <property type="nucleotide sequence ID" value="NZ_CP039543.1"/>
</dbReference>
<dbReference type="Gene3D" id="3.40.50.150">
    <property type="entry name" value="Vaccinia Virus protein VP39"/>
    <property type="match status" value="1"/>
</dbReference>
<evidence type="ECO:0000313" key="6">
    <source>
        <dbReference type="EMBL" id="QJT10961.1"/>
    </source>
</evidence>
<dbReference type="GO" id="GO:0046983">
    <property type="term" value="F:protein dimerization activity"/>
    <property type="evidence" value="ECO:0007669"/>
    <property type="project" value="InterPro"/>
</dbReference>
<gene>
    <name evidence="7" type="ORF">DQK91_18680</name>
    <name evidence="6" type="ORF">E8L03_19500</name>
</gene>
<dbReference type="Gene3D" id="1.10.10.10">
    <property type="entry name" value="Winged helix-like DNA-binding domain superfamily/Winged helix DNA-binding domain"/>
    <property type="match status" value="1"/>
</dbReference>
<evidence type="ECO:0000256" key="1">
    <source>
        <dbReference type="ARBA" id="ARBA00022603"/>
    </source>
</evidence>
<dbReference type="InterPro" id="IPR012967">
    <property type="entry name" value="COMT_dimerisation"/>
</dbReference>
<reference evidence="7 8" key="1">
    <citation type="submission" date="2018-06" db="EMBL/GenBank/DDBJ databases">
        <title>Complete genome of Desulfovibrio marinus P48SEP.</title>
        <authorList>
            <person name="Crispim J.S."/>
            <person name="Vidigal P.M.P."/>
            <person name="Silva L.C.F."/>
            <person name="Araujo L.C."/>
            <person name="Laguardia C.N."/>
            <person name="Dias R.S."/>
            <person name="Sousa M.P."/>
            <person name="Paula S.O."/>
            <person name="Silva C."/>
        </authorList>
    </citation>
    <scope>NUCLEOTIDE SEQUENCE [LARGE SCALE GENOMIC DNA]</scope>
    <source>
        <strain evidence="7 8">P48SEP</strain>
    </source>
</reference>
<evidence type="ECO:0000259" key="5">
    <source>
        <dbReference type="Pfam" id="PF08100"/>
    </source>
</evidence>
<dbReference type="InterPro" id="IPR036390">
    <property type="entry name" value="WH_DNA-bd_sf"/>
</dbReference>
<dbReference type="SUPFAM" id="SSF53335">
    <property type="entry name" value="S-adenosyl-L-methionine-dependent methyltransferases"/>
    <property type="match status" value="1"/>
</dbReference>
<dbReference type="PANTHER" id="PTHR43712:SF2">
    <property type="entry name" value="O-METHYLTRANSFERASE CICE"/>
    <property type="match status" value="1"/>
</dbReference>
<evidence type="ECO:0000256" key="3">
    <source>
        <dbReference type="ARBA" id="ARBA00022691"/>
    </source>
</evidence>
<dbReference type="SUPFAM" id="SSF46785">
    <property type="entry name" value="Winged helix' DNA-binding domain"/>
    <property type="match status" value="1"/>
</dbReference>
<evidence type="ECO:0000259" key="4">
    <source>
        <dbReference type="Pfam" id="PF00891"/>
    </source>
</evidence>
<feature type="domain" description="O-methyltransferase dimerisation" evidence="5">
    <location>
        <begin position="27"/>
        <end position="95"/>
    </location>
</feature>
<keyword evidence="2" id="KW-0808">Transferase</keyword>
<sequence>MGNTVRLEDFSGALSYAPLTECLLGPIRMTLLDAAIELKIADHLDESDDPDVLAARLGVHPQNLRFFLDGLAAMGLVEKKDGRYANTRLAQEYLRTTSDTYLGELLTDLGKMQSCELPQLMALLRDGPPEKADESRQFDEAHWRRSARNLARYQRAGLARMAAEIAASLPEFPAMRRVLDLGGGPGVVCMEIVASKPELEGVICDQPAVIEVAREEIESRGLTGRVTCCAGNYNEIDFGSSYDLIWASHNLYFAKGLQDFMGRLFQGLNPGGVFISAHEGLRNERTGPAQCVLARLPCALEGRNVSFAEGEVADAAKAAGFAGHEKRVVVSPFGEIHVDILRKPGRLAA</sequence>
<name>A0A6P1ZCB1_9BACT</name>
<dbReference type="PANTHER" id="PTHR43712">
    <property type="entry name" value="PUTATIVE (AFU_ORTHOLOGUE AFUA_4G14580)-RELATED"/>
    <property type="match status" value="1"/>
</dbReference>
<keyword evidence="3" id="KW-0949">S-adenosyl-L-methionine</keyword>
<reference evidence="6 9" key="2">
    <citation type="submission" date="2019-04" db="EMBL/GenBank/DDBJ databases">
        <title>Isolation and culture of sulfate reducing bacteria from the cold seep of the South China Sea.</title>
        <authorList>
            <person name="Sun C."/>
            <person name="Liu R."/>
        </authorList>
    </citation>
    <scope>NUCLEOTIDE SEQUENCE [LARGE SCALE GENOMIC DNA]</scope>
    <source>
        <strain evidence="6 9">CS1</strain>
    </source>
</reference>
<organism evidence="7 8">
    <name type="scientific">Oceanidesulfovibrio marinus</name>
    <dbReference type="NCBI Taxonomy" id="370038"/>
    <lineage>
        <taxon>Bacteria</taxon>
        <taxon>Pseudomonadati</taxon>
        <taxon>Thermodesulfobacteriota</taxon>
        <taxon>Desulfovibrionia</taxon>
        <taxon>Desulfovibrionales</taxon>
        <taxon>Desulfovibrionaceae</taxon>
        <taxon>Oceanidesulfovibrio</taxon>
    </lineage>
</organism>
<dbReference type="InterPro" id="IPR001077">
    <property type="entry name" value="COMT_C"/>
</dbReference>
<dbReference type="GO" id="GO:0032259">
    <property type="term" value="P:methylation"/>
    <property type="evidence" value="ECO:0007669"/>
    <property type="project" value="UniProtKB-KW"/>
</dbReference>
<keyword evidence="9" id="KW-1185">Reference proteome</keyword>
<evidence type="ECO:0000256" key="2">
    <source>
        <dbReference type="ARBA" id="ARBA00022679"/>
    </source>
</evidence>
<evidence type="ECO:0000313" key="8">
    <source>
        <dbReference type="Proteomes" id="UP000434052"/>
    </source>
</evidence>
<accession>A0A6P1ZCB1</accession>
<evidence type="ECO:0000313" key="7">
    <source>
        <dbReference type="EMBL" id="TVM31421.1"/>
    </source>
</evidence>
<protein>
    <submittedName>
        <fullName evidence="6">Methyltransferase domain-containing protein</fullName>
    </submittedName>
</protein>
<dbReference type="Proteomes" id="UP000434052">
    <property type="component" value="Unassembled WGS sequence"/>
</dbReference>
<dbReference type="OrthoDB" id="9767938at2"/>
<dbReference type="EMBL" id="CP039543">
    <property type="protein sequence ID" value="QJT10961.1"/>
    <property type="molecule type" value="Genomic_DNA"/>
</dbReference>
<keyword evidence="1 6" id="KW-0489">Methyltransferase</keyword>